<sequence length="434" mass="42879">MGGLGRIGVLVAANLLGGVGVAAGVAVGALLIEAVGGTTMAGLGSAANVLGAAVAAVPLAAIASRYGRRWSLTLGYALAAIGGALIIAAAMISNIVVLLAALAFFGVAQAVNLQTRYAAADDVPPATQARAMSTVIWATTIGSVAGPNLSEVGDRLGVRLGLPVLSGPYLFSVLSFVLAAAVVALLFRPAVRPREAAAAVPAGSAGTEPTVGAMAALRWAAAHPTARFAMVLIAAAHAVMITVMVMTPLHLQHHGMTLQVVGIVISLHILGMYAFSPVFGWLADRLGVVRVAFGGIAMLSVALVLGFLAAATPAGGALTAVALTVLGAGWSASVISASALLTSASPARVRVPLQGVTDAGMSYAGAAAAALAGPILAFGGFHAVNIAAAIILVPAVMAGVAALRGRGADTADTADTAPEDPLDEGDRRDIGSPR</sequence>
<dbReference type="InterPro" id="IPR011701">
    <property type="entry name" value="MFS"/>
</dbReference>
<evidence type="ECO:0000313" key="8">
    <source>
        <dbReference type="EMBL" id="MFC0863667.1"/>
    </source>
</evidence>
<comment type="caution">
    <text evidence="8">The sequence shown here is derived from an EMBL/GenBank/DDBJ whole genome shotgun (WGS) entry which is preliminary data.</text>
</comment>
<evidence type="ECO:0000256" key="2">
    <source>
        <dbReference type="ARBA" id="ARBA00022692"/>
    </source>
</evidence>
<dbReference type="PROSITE" id="PS50850">
    <property type="entry name" value="MFS"/>
    <property type="match status" value="1"/>
</dbReference>
<keyword evidence="4 6" id="KW-0472">Membrane</keyword>
<dbReference type="PANTHER" id="PTHR23534:SF1">
    <property type="entry name" value="MAJOR FACILITATOR SUPERFAMILY PROTEIN"/>
    <property type="match status" value="1"/>
</dbReference>
<dbReference type="InterPro" id="IPR036259">
    <property type="entry name" value="MFS_trans_sf"/>
</dbReference>
<dbReference type="PANTHER" id="PTHR23534">
    <property type="entry name" value="MFS PERMEASE"/>
    <property type="match status" value="1"/>
</dbReference>
<feature type="transmembrane region" description="Helical" evidence="6">
    <location>
        <begin position="169"/>
        <end position="187"/>
    </location>
</feature>
<feature type="transmembrane region" description="Helical" evidence="6">
    <location>
        <begin position="228"/>
        <end position="250"/>
    </location>
</feature>
<feature type="region of interest" description="Disordered" evidence="5">
    <location>
        <begin position="408"/>
        <end position="434"/>
    </location>
</feature>
<keyword evidence="3 6" id="KW-1133">Transmembrane helix</keyword>
<feature type="transmembrane region" description="Helical" evidence="6">
    <location>
        <begin position="361"/>
        <end position="380"/>
    </location>
</feature>
<feature type="transmembrane region" description="Helical" evidence="6">
    <location>
        <begin position="38"/>
        <end position="62"/>
    </location>
</feature>
<keyword evidence="2 6" id="KW-0812">Transmembrane</keyword>
<dbReference type="InterPro" id="IPR020846">
    <property type="entry name" value="MFS_dom"/>
</dbReference>
<evidence type="ECO:0000256" key="1">
    <source>
        <dbReference type="ARBA" id="ARBA00004651"/>
    </source>
</evidence>
<feature type="transmembrane region" description="Helical" evidence="6">
    <location>
        <begin position="7"/>
        <end position="32"/>
    </location>
</feature>
<feature type="transmembrane region" description="Helical" evidence="6">
    <location>
        <begin position="386"/>
        <end position="403"/>
    </location>
</feature>
<feature type="transmembrane region" description="Helical" evidence="6">
    <location>
        <begin position="74"/>
        <end position="107"/>
    </location>
</feature>
<feature type="transmembrane region" description="Helical" evidence="6">
    <location>
        <begin position="317"/>
        <end position="341"/>
    </location>
</feature>
<protein>
    <submittedName>
        <fullName evidence="8">MFS transporter</fullName>
    </submittedName>
</protein>
<evidence type="ECO:0000256" key="4">
    <source>
        <dbReference type="ARBA" id="ARBA00023136"/>
    </source>
</evidence>
<dbReference type="Proteomes" id="UP001589870">
    <property type="component" value="Unassembled WGS sequence"/>
</dbReference>
<dbReference type="Pfam" id="PF07690">
    <property type="entry name" value="MFS_1"/>
    <property type="match status" value="1"/>
</dbReference>
<proteinExistence type="predicted"/>
<organism evidence="8 9">
    <name type="scientific">Sphaerimonospora cavernae</name>
    <dbReference type="NCBI Taxonomy" id="1740611"/>
    <lineage>
        <taxon>Bacteria</taxon>
        <taxon>Bacillati</taxon>
        <taxon>Actinomycetota</taxon>
        <taxon>Actinomycetes</taxon>
        <taxon>Streptosporangiales</taxon>
        <taxon>Streptosporangiaceae</taxon>
        <taxon>Sphaerimonospora</taxon>
    </lineage>
</organism>
<dbReference type="EMBL" id="JBHMQT010000033">
    <property type="protein sequence ID" value="MFC0863667.1"/>
    <property type="molecule type" value="Genomic_DNA"/>
</dbReference>
<evidence type="ECO:0000259" key="7">
    <source>
        <dbReference type="PROSITE" id="PS50850"/>
    </source>
</evidence>
<name>A0ABV6U5E8_9ACTN</name>
<evidence type="ECO:0000256" key="5">
    <source>
        <dbReference type="SAM" id="MobiDB-lite"/>
    </source>
</evidence>
<feature type="domain" description="Major facilitator superfamily (MFS) profile" evidence="7">
    <location>
        <begin position="6"/>
        <end position="406"/>
    </location>
</feature>
<dbReference type="Gene3D" id="1.20.1250.20">
    <property type="entry name" value="MFS general substrate transporter like domains"/>
    <property type="match status" value="2"/>
</dbReference>
<evidence type="ECO:0000256" key="3">
    <source>
        <dbReference type="ARBA" id="ARBA00022989"/>
    </source>
</evidence>
<gene>
    <name evidence="8" type="ORF">ACFHYQ_15295</name>
</gene>
<dbReference type="RefSeq" id="WP_394301808.1">
    <property type="nucleotide sequence ID" value="NZ_JBHMQT010000033.1"/>
</dbReference>
<reference evidence="8 9" key="1">
    <citation type="submission" date="2024-09" db="EMBL/GenBank/DDBJ databases">
        <authorList>
            <person name="Sun Q."/>
            <person name="Mori K."/>
        </authorList>
    </citation>
    <scope>NUCLEOTIDE SEQUENCE [LARGE SCALE GENOMIC DNA]</scope>
    <source>
        <strain evidence="8 9">TBRC 1851</strain>
    </source>
</reference>
<comment type="subcellular location">
    <subcellularLocation>
        <location evidence="1">Cell membrane</location>
        <topology evidence="1">Multi-pass membrane protein</topology>
    </subcellularLocation>
</comment>
<feature type="transmembrane region" description="Helical" evidence="6">
    <location>
        <begin position="287"/>
        <end position="311"/>
    </location>
</feature>
<keyword evidence="9" id="KW-1185">Reference proteome</keyword>
<feature type="compositionally biased region" description="Basic and acidic residues" evidence="5">
    <location>
        <begin position="424"/>
        <end position="434"/>
    </location>
</feature>
<dbReference type="SUPFAM" id="SSF103473">
    <property type="entry name" value="MFS general substrate transporter"/>
    <property type="match status" value="1"/>
</dbReference>
<accession>A0ABV6U5E8</accession>
<evidence type="ECO:0000313" key="9">
    <source>
        <dbReference type="Proteomes" id="UP001589870"/>
    </source>
</evidence>
<evidence type="ECO:0000256" key="6">
    <source>
        <dbReference type="SAM" id="Phobius"/>
    </source>
</evidence>
<feature type="transmembrane region" description="Helical" evidence="6">
    <location>
        <begin position="256"/>
        <end position="275"/>
    </location>
</feature>